<evidence type="ECO:0000256" key="1">
    <source>
        <dbReference type="SAM" id="Phobius"/>
    </source>
</evidence>
<dbReference type="OrthoDB" id="6626077at2759"/>
<dbReference type="AlphaFoldDB" id="A0A6G0T3W2"/>
<keyword evidence="1" id="KW-0812">Transmembrane</keyword>
<keyword evidence="3" id="KW-1185">Reference proteome</keyword>
<keyword evidence="1" id="KW-1133">Transmembrane helix</keyword>
<dbReference type="Proteomes" id="UP000475862">
    <property type="component" value="Unassembled WGS sequence"/>
</dbReference>
<feature type="transmembrane region" description="Helical" evidence="1">
    <location>
        <begin position="132"/>
        <end position="153"/>
    </location>
</feature>
<sequence length="315" mass="36234">MSSYATCPRYIMDVLHQYISNYYYNILNARVFLLPNCILLSELRPDEFSKENCSVQHFKKLHSNLNFNSIPYENTKINLKLNIHCPSNRPNARLKKTNINIKLNLKSIPSSISTVTQHFNNEFDLDEKTEIVVMHVYVGAIVYAFWLVFHKLYSKISSSNFRRTSSLTNRLLKDKTLYNNNYDTFRKTNGVPKTKTQNNTVMKNITGTRKKHYIDLNHFSRVSTHQKEKITNLAFTKKKIMFSPPSAGINAGVPQGAVTAPLLFNLFISNQSNSNQTLVGNFADHKAIIASSANPNLASHYVQNHLHLLETWYRL</sequence>
<evidence type="ECO:0008006" key="4">
    <source>
        <dbReference type="Google" id="ProtNLM"/>
    </source>
</evidence>
<proteinExistence type="predicted"/>
<evidence type="ECO:0000313" key="3">
    <source>
        <dbReference type="Proteomes" id="UP000475862"/>
    </source>
</evidence>
<accession>A0A6G0T3W2</accession>
<comment type="caution">
    <text evidence="2">The sequence shown here is derived from an EMBL/GenBank/DDBJ whole genome shotgun (WGS) entry which is preliminary data.</text>
</comment>
<protein>
    <recommendedName>
        <fullName evidence="4">Reverse transcriptase domain-containing protein</fullName>
    </recommendedName>
</protein>
<name>A0A6G0T3W2_APHGL</name>
<evidence type="ECO:0000313" key="2">
    <source>
        <dbReference type="EMBL" id="KAE9525202.1"/>
    </source>
</evidence>
<reference evidence="2 3" key="1">
    <citation type="submission" date="2019-08" db="EMBL/GenBank/DDBJ databases">
        <title>The genome of the soybean aphid Biotype 1, its phylome, world population structure and adaptation to the North American continent.</title>
        <authorList>
            <person name="Giordano R."/>
            <person name="Donthu R.K."/>
            <person name="Hernandez A.G."/>
            <person name="Wright C.L."/>
            <person name="Zimin A.V."/>
        </authorList>
    </citation>
    <scope>NUCLEOTIDE SEQUENCE [LARGE SCALE GENOMIC DNA]</scope>
    <source>
        <tissue evidence="2">Whole aphids</tissue>
    </source>
</reference>
<dbReference type="EMBL" id="VYZN01000062">
    <property type="protein sequence ID" value="KAE9525202.1"/>
    <property type="molecule type" value="Genomic_DNA"/>
</dbReference>
<keyword evidence="1" id="KW-0472">Membrane</keyword>
<gene>
    <name evidence="2" type="ORF">AGLY_014387</name>
</gene>
<organism evidence="2 3">
    <name type="scientific">Aphis glycines</name>
    <name type="common">Soybean aphid</name>
    <dbReference type="NCBI Taxonomy" id="307491"/>
    <lineage>
        <taxon>Eukaryota</taxon>
        <taxon>Metazoa</taxon>
        <taxon>Ecdysozoa</taxon>
        <taxon>Arthropoda</taxon>
        <taxon>Hexapoda</taxon>
        <taxon>Insecta</taxon>
        <taxon>Pterygota</taxon>
        <taxon>Neoptera</taxon>
        <taxon>Paraneoptera</taxon>
        <taxon>Hemiptera</taxon>
        <taxon>Sternorrhyncha</taxon>
        <taxon>Aphidomorpha</taxon>
        <taxon>Aphidoidea</taxon>
        <taxon>Aphididae</taxon>
        <taxon>Aphidini</taxon>
        <taxon>Aphis</taxon>
        <taxon>Aphis</taxon>
    </lineage>
</organism>